<feature type="compositionally biased region" description="Gly residues" evidence="1">
    <location>
        <begin position="20"/>
        <end position="29"/>
    </location>
</feature>
<name>A0A834MKX7_RHYFE</name>
<proteinExistence type="predicted"/>
<evidence type="ECO:0000313" key="2">
    <source>
        <dbReference type="EMBL" id="KAF7286261.1"/>
    </source>
</evidence>
<feature type="region of interest" description="Disordered" evidence="1">
    <location>
        <begin position="1"/>
        <end position="51"/>
    </location>
</feature>
<evidence type="ECO:0000313" key="3">
    <source>
        <dbReference type="Proteomes" id="UP000625711"/>
    </source>
</evidence>
<comment type="caution">
    <text evidence="2">The sequence shown here is derived from an EMBL/GenBank/DDBJ whole genome shotgun (WGS) entry which is preliminary data.</text>
</comment>
<gene>
    <name evidence="2" type="ORF">GWI33_006555</name>
</gene>
<keyword evidence="3" id="KW-1185">Reference proteome</keyword>
<protein>
    <submittedName>
        <fullName evidence="2">Uncharacterized protein</fullName>
    </submittedName>
</protein>
<evidence type="ECO:0000256" key="1">
    <source>
        <dbReference type="SAM" id="MobiDB-lite"/>
    </source>
</evidence>
<reference evidence="2" key="1">
    <citation type="submission" date="2020-08" db="EMBL/GenBank/DDBJ databases">
        <title>Genome sequencing and assembly of the red palm weevil Rhynchophorus ferrugineus.</title>
        <authorList>
            <person name="Dias G.B."/>
            <person name="Bergman C.M."/>
            <person name="Manee M."/>
        </authorList>
    </citation>
    <scope>NUCLEOTIDE SEQUENCE</scope>
    <source>
        <strain evidence="2">AA-2017</strain>
        <tissue evidence="2">Whole larva</tissue>
    </source>
</reference>
<dbReference type="EMBL" id="JAACXV010000032">
    <property type="protein sequence ID" value="KAF7286261.1"/>
    <property type="molecule type" value="Genomic_DNA"/>
</dbReference>
<accession>A0A834MKX7</accession>
<feature type="compositionally biased region" description="Basic and acidic residues" evidence="1">
    <location>
        <begin position="41"/>
        <end position="50"/>
    </location>
</feature>
<sequence length="85" mass="9110">MQIGGFGSGLEENDRHGPFSTGGRGGQGGRTTSARGRGGGRRGEFLDSHLSRPVPLAGNYAKVESEPTCREFNVRMLVNTFRLSN</sequence>
<organism evidence="2 3">
    <name type="scientific">Rhynchophorus ferrugineus</name>
    <name type="common">Red palm weevil</name>
    <name type="synonym">Curculio ferrugineus</name>
    <dbReference type="NCBI Taxonomy" id="354439"/>
    <lineage>
        <taxon>Eukaryota</taxon>
        <taxon>Metazoa</taxon>
        <taxon>Ecdysozoa</taxon>
        <taxon>Arthropoda</taxon>
        <taxon>Hexapoda</taxon>
        <taxon>Insecta</taxon>
        <taxon>Pterygota</taxon>
        <taxon>Neoptera</taxon>
        <taxon>Endopterygota</taxon>
        <taxon>Coleoptera</taxon>
        <taxon>Polyphaga</taxon>
        <taxon>Cucujiformia</taxon>
        <taxon>Curculionidae</taxon>
        <taxon>Dryophthorinae</taxon>
        <taxon>Rhynchophorus</taxon>
    </lineage>
</organism>
<dbReference type="Proteomes" id="UP000625711">
    <property type="component" value="Unassembled WGS sequence"/>
</dbReference>
<dbReference type="AlphaFoldDB" id="A0A834MKX7"/>